<name>A0A0D2P4J4_HYPSF</name>
<dbReference type="STRING" id="945553.A0A0D2P4J4"/>
<keyword evidence="2" id="KW-1185">Reference proteome</keyword>
<proteinExistence type="predicted"/>
<gene>
    <name evidence="1" type="ORF">HYPSUDRAFT_149167</name>
</gene>
<dbReference type="OrthoDB" id="21502at2759"/>
<dbReference type="AlphaFoldDB" id="A0A0D2P4J4"/>
<protein>
    <submittedName>
        <fullName evidence="1">Uncharacterized protein</fullName>
    </submittedName>
</protein>
<reference evidence="2" key="1">
    <citation type="submission" date="2014-04" db="EMBL/GenBank/DDBJ databases">
        <title>Evolutionary Origins and Diversification of the Mycorrhizal Mutualists.</title>
        <authorList>
            <consortium name="DOE Joint Genome Institute"/>
            <consortium name="Mycorrhizal Genomics Consortium"/>
            <person name="Kohler A."/>
            <person name="Kuo A."/>
            <person name="Nagy L.G."/>
            <person name="Floudas D."/>
            <person name="Copeland A."/>
            <person name="Barry K.W."/>
            <person name="Cichocki N."/>
            <person name="Veneault-Fourrey C."/>
            <person name="LaButti K."/>
            <person name="Lindquist E.A."/>
            <person name="Lipzen A."/>
            <person name="Lundell T."/>
            <person name="Morin E."/>
            <person name="Murat C."/>
            <person name="Riley R."/>
            <person name="Ohm R."/>
            <person name="Sun H."/>
            <person name="Tunlid A."/>
            <person name="Henrissat B."/>
            <person name="Grigoriev I.V."/>
            <person name="Hibbett D.S."/>
            <person name="Martin F."/>
        </authorList>
    </citation>
    <scope>NUCLEOTIDE SEQUENCE [LARGE SCALE GENOMIC DNA]</scope>
    <source>
        <strain evidence="2">FD-334 SS-4</strain>
    </source>
</reference>
<dbReference type="SUPFAM" id="SSF52777">
    <property type="entry name" value="CoA-dependent acyltransferases"/>
    <property type="match status" value="1"/>
</dbReference>
<dbReference type="InterPro" id="IPR023213">
    <property type="entry name" value="CAT-like_dom_sf"/>
</dbReference>
<dbReference type="Gene3D" id="3.30.559.10">
    <property type="entry name" value="Chloramphenicol acetyltransferase-like domain"/>
    <property type="match status" value="1"/>
</dbReference>
<organism evidence="1 2">
    <name type="scientific">Hypholoma sublateritium (strain FD-334 SS-4)</name>
    <dbReference type="NCBI Taxonomy" id="945553"/>
    <lineage>
        <taxon>Eukaryota</taxon>
        <taxon>Fungi</taxon>
        <taxon>Dikarya</taxon>
        <taxon>Basidiomycota</taxon>
        <taxon>Agaricomycotina</taxon>
        <taxon>Agaricomycetes</taxon>
        <taxon>Agaricomycetidae</taxon>
        <taxon>Agaricales</taxon>
        <taxon>Agaricineae</taxon>
        <taxon>Strophariaceae</taxon>
        <taxon>Hypholoma</taxon>
    </lineage>
</organism>
<dbReference type="EMBL" id="KN817645">
    <property type="protein sequence ID" value="KJA15405.1"/>
    <property type="molecule type" value="Genomic_DNA"/>
</dbReference>
<evidence type="ECO:0000313" key="2">
    <source>
        <dbReference type="Proteomes" id="UP000054270"/>
    </source>
</evidence>
<dbReference type="OMA" id="NIANINW"/>
<evidence type="ECO:0000313" key="1">
    <source>
        <dbReference type="EMBL" id="KJA15405.1"/>
    </source>
</evidence>
<dbReference type="Proteomes" id="UP000054270">
    <property type="component" value="Unassembled WGS sequence"/>
</dbReference>
<accession>A0A0D2P4J4</accession>
<sequence>MDEAVYPLTLYDNMCAGIVVDLGWLVEGTVDISRLEWALDNVTAKWPLLNGRIEKVNVRETYQLKVQLHECPKNYRRFTLSSKSSNKPLSDFVTLPLGLTHDPLSPTLFRHAEAPRSIEEWTNNSSTPLTHWHVTYFPGDQLYSCIGLTFPHVAFDGLGIAAVIHAVEAELLGQGWRVPEPLHPGYNENMIVASVKQAFLDHPDVGGQKHYISAGLVGQWWILLFSLWSYWQTLWNNAKHRMLIIPPAALHNLVDDTRQILTRDSDTSVKTHIHYKPIKSVVYPPNTLHPDTTLHLGNLASLRRFFNGALADYPHNCIIPLPCRPYTARELRDISISDLAYHFYRARQSFTVEQALQCYNLMLEGAETRRLFLFFNPRVDESAVLSNMSIGNIANINWTGTGAGRTLCRYKTSIRKPPLTRLINVITIVGYLDDGSLLLQLNLGQKRFERLATEVQCLIDQYQENDGGSGCVSAPAMVQSTLMESLSQ</sequence>